<dbReference type="InterPro" id="IPR036291">
    <property type="entry name" value="NAD(P)-bd_dom_sf"/>
</dbReference>
<dbReference type="Gene3D" id="3.40.50.720">
    <property type="entry name" value="NAD(P)-binding Rossmann-like Domain"/>
    <property type="match status" value="1"/>
</dbReference>
<dbReference type="GO" id="GO:0016616">
    <property type="term" value="F:oxidoreductase activity, acting on the CH-OH group of donors, NAD or NADP as acceptor"/>
    <property type="evidence" value="ECO:0007669"/>
    <property type="project" value="TreeGrafter"/>
</dbReference>
<dbReference type="CDD" id="cd05233">
    <property type="entry name" value="SDR_c"/>
    <property type="match status" value="1"/>
</dbReference>
<evidence type="ECO:0000256" key="2">
    <source>
        <dbReference type="ARBA" id="ARBA00023002"/>
    </source>
</evidence>
<dbReference type="PRINTS" id="PR00080">
    <property type="entry name" value="SDRFAMILY"/>
</dbReference>
<dbReference type="PANTHER" id="PTHR42760">
    <property type="entry name" value="SHORT-CHAIN DEHYDROGENASES/REDUCTASES FAMILY MEMBER"/>
    <property type="match status" value="1"/>
</dbReference>
<dbReference type="EMBL" id="RAPK01000010">
    <property type="protein sequence ID" value="RKD71345.1"/>
    <property type="molecule type" value="Genomic_DNA"/>
</dbReference>
<proteinExistence type="inferred from homology"/>
<protein>
    <submittedName>
        <fullName evidence="3">NAD(P)-dependent dehydrogenase (Short-subunit alcohol dehydrogenase family)</fullName>
    </submittedName>
</protein>
<gene>
    <name evidence="3" type="ORF">ATL39_2741</name>
</gene>
<evidence type="ECO:0000313" key="4">
    <source>
        <dbReference type="Proteomes" id="UP000285120"/>
    </source>
</evidence>
<keyword evidence="2" id="KW-0560">Oxidoreductase</keyword>
<sequence length="259" mass="28418">MGKLDGKVVIITGCSSGLGKQQAIRLAEEGAKLAICSRTESRLMETKKLCEESGAEVFAMALDIMSYDDLVTFVDKTVERFGTIDVLVNNAHTVTNPGPFLEKPIEDLDTEMHSSVYAYWHLMKLCYPYLKDKPGAGSSIINFASEAAVAGLESFAPYAASKEAVRGLSRVVAREWGQFNIRVNTLCPNGLTDNCQMGFDHLEPDVREWAENAFTDNPFKRAGDPYHDVAPIVVFFASDDSRWITGQNIHADGGTLINA</sequence>
<dbReference type="PROSITE" id="PS00061">
    <property type="entry name" value="ADH_SHORT"/>
    <property type="match status" value="1"/>
</dbReference>
<comment type="caution">
    <text evidence="3">The sequence shown here is derived from an EMBL/GenBank/DDBJ whole genome shotgun (WGS) entry which is preliminary data.</text>
</comment>
<keyword evidence="4" id="KW-1185">Reference proteome</keyword>
<organism evidence="3 4">
    <name type="scientific">Sinobaca qinghaiensis</name>
    <dbReference type="NCBI Taxonomy" id="342944"/>
    <lineage>
        <taxon>Bacteria</taxon>
        <taxon>Bacillati</taxon>
        <taxon>Bacillota</taxon>
        <taxon>Bacilli</taxon>
        <taxon>Bacillales</taxon>
        <taxon>Sporolactobacillaceae</taxon>
        <taxon>Sinobaca</taxon>
    </lineage>
</organism>
<dbReference type="GO" id="GO:0008206">
    <property type="term" value="P:bile acid metabolic process"/>
    <property type="evidence" value="ECO:0007669"/>
    <property type="project" value="UniProtKB-ARBA"/>
</dbReference>
<name>A0A419V080_9BACL</name>
<comment type="similarity">
    <text evidence="1">Belongs to the short-chain dehydrogenases/reductases (SDR) family.</text>
</comment>
<dbReference type="FunFam" id="3.40.50.720:FF:000084">
    <property type="entry name" value="Short-chain dehydrogenase reductase"/>
    <property type="match status" value="1"/>
</dbReference>
<evidence type="ECO:0000256" key="1">
    <source>
        <dbReference type="ARBA" id="ARBA00006484"/>
    </source>
</evidence>
<dbReference type="SUPFAM" id="SSF51735">
    <property type="entry name" value="NAD(P)-binding Rossmann-fold domains"/>
    <property type="match status" value="1"/>
</dbReference>
<dbReference type="AlphaFoldDB" id="A0A419V080"/>
<reference evidence="3 4" key="1">
    <citation type="submission" date="2018-09" db="EMBL/GenBank/DDBJ databases">
        <title>Genomic Encyclopedia of Archaeal and Bacterial Type Strains, Phase II (KMG-II): from individual species to whole genera.</title>
        <authorList>
            <person name="Goeker M."/>
        </authorList>
    </citation>
    <scope>NUCLEOTIDE SEQUENCE [LARGE SCALE GENOMIC DNA]</scope>
    <source>
        <strain evidence="3 4">DSM 17008</strain>
    </source>
</reference>
<dbReference type="InterPro" id="IPR002347">
    <property type="entry name" value="SDR_fam"/>
</dbReference>
<dbReference type="PRINTS" id="PR00081">
    <property type="entry name" value="GDHRDH"/>
</dbReference>
<dbReference type="RefSeq" id="WP_120193881.1">
    <property type="nucleotide sequence ID" value="NZ_RAPK01000010.1"/>
</dbReference>
<dbReference type="Pfam" id="PF13561">
    <property type="entry name" value="adh_short_C2"/>
    <property type="match status" value="1"/>
</dbReference>
<dbReference type="Proteomes" id="UP000285120">
    <property type="component" value="Unassembled WGS sequence"/>
</dbReference>
<evidence type="ECO:0000313" key="3">
    <source>
        <dbReference type="EMBL" id="RKD71345.1"/>
    </source>
</evidence>
<dbReference type="OrthoDB" id="9803333at2"/>
<dbReference type="InterPro" id="IPR020904">
    <property type="entry name" value="Sc_DH/Rdtase_CS"/>
</dbReference>
<accession>A0A419V080</accession>